<sequence length="241" mass="26193">MCGPNNWGWAFNFQVAFIPYITAGDPDLATTARALKLLDHWGADIIELGLPYSDPFADGPVIQVVPQLSCPIAIFSYYNPISMHKMDWFMSALKDCGVQGLIVPDLPLEESASLRKEATRKNVDLVQLTTPTTEKHRMKAIAEASEGFVYLVSSVGVTGARPSVNPQVQLLLEEIKEVTAKPVAVGFGISKPEHVRQLSLWGADGVIVGSAIVKLLGEANSTEEGLKRVESFMSSLREALP</sequence>
<comment type="pathway">
    <text evidence="1">Amino-acid biosynthesis; L-tryptophan biosynthesis; L-tryptophan from chorismate: step 5/5.</text>
</comment>
<reference evidence="11" key="2">
    <citation type="submission" date="2025-08" db="UniProtKB">
        <authorList>
            <consortium name="RefSeq"/>
        </authorList>
    </citation>
    <scope>IDENTIFICATION</scope>
    <source>
        <tissue evidence="11">Young leaves</tissue>
    </source>
</reference>
<dbReference type="GO" id="GO:0005829">
    <property type="term" value="C:cytosol"/>
    <property type="evidence" value="ECO:0007669"/>
    <property type="project" value="TreeGrafter"/>
</dbReference>
<keyword evidence="7" id="KW-0456">Lyase</keyword>
<evidence type="ECO:0000256" key="3">
    <source>
        <dbReference type="ARBA" id="ARBA00012043"/>
    </source>
</evidence>
<comment type="subunit">
    <text evidence="2">Tetramer of two alpha and two beta chains.</text>
</comment>
<dbReference type="GeneID" id="103698877"/>
<dbReference type="InterPro" id="IPR002028">
    <property type="entry name" value="Trp_synthase_suA"/>
</dbReference>
<name>A0A8B8ZAA6_PHODC</name>
<dbReference type="EC" id="4.2.1.20" evidence="3"/>
<evidence type="ECO:0000256" key="5">
    <source>
        <dbReference type="ARBA" id="ARBA00022822"/>
    </source>
</evidence>
<evidence type="ECO:0000256" key="1">
    <source>
        <dbReference type="ARBA" id="ARBA00004733"/>
    </source>
</evidence>
<dbReference type="RefSeq" id="XP_038970222.1">
    <property type="nucleotide sequence ID" value="XM_039114294.1"/>
</dbReference>
<evidence type="ECO:0000256" key="7">
    <source>
        <dbReference type="ARBA" id="ARBA00023239"/>
    </source>
</evidence>
<evidence type="ECO:0000256" key="4">
    <source>
        <dbReference type="ARBA" id="ARBA00022605"/>
    </source>
</evidence>
<keyword evidence="10" id="KW-1185">Reference proteome</keyword>
<dbReference type="InterPro" id="IPR013785">
    <property type="entry name" value="Aldolase_TIM"/>
</dbReference>
<keyword evidence="5" id="KW-0822">Tryptophan biosynthesis</keyword>
<reference evidence="10" key="1">
    <citation type="journal article" date="2019" name="Nat. Commun.">
        <title>Genome-wide association mapping of date palm fruit traits.</title>
        <authorList>
            <person name="Hazzouri K.M."/>
            <person name="Gros-Balthazard M."/>
            <person name="Flowers J.M."/>
            <person name="Copetti D."/>
            <person name="Lemansour A."/>
            <person name="Lebrun M."/>
            <person name="Masmoudi K."/>
            <person name="Ferrand S."/>
            <person name="Dhar M.I."/>
            <person name="Fresquez Z.A."/>
            <person name="Rosas U."/>
            <person name="Zhang J."/>
            <person name="Talag J."/>
            <person name="Lee S."/>
            <person name="Kudrna D."/>
            <person name="Powell R.F."/>
            <person name="Leitch I.J."/>
            <person name="Krueger R.R."/>
            <person name="Wing R.A."/>
            <person name="Amiri K.M.A."/>
            <person name="Purugganan M.D."/>
        </authorList>
    </citation>
    <scope>NUCLEOTIDE SEQUENCE [LARGE SCALE GENOMIC DNA]</scope>
    <source>
        <strain evidence="10">cv. Khalas</strain>
    </source>
</reference>
<dbReference type="Gene3D" id="3.20.20.70">
    <property type="entry name" value="Aldolase class I"/>
    <property type="match status" value="1"/>
</dbReference>
<dbReference type="SUPFAM" id="SSF51366">
    <property type="entry name" value="Ribulose-phoshate binding barrel"/>
    <property type="match status" value="1"/>
</dbReference>
<evidence type="ECO:0000256" key="8">
    <source>
        <dbReference type="ARBA" id="ARBA00049047"/>
    </source>
</evidence>
<dbReference type="PANTHER" id="PTHR43406">
    <property type="entry name" value="TRYPTOPHAN SYNTHASE, ALPHA CHAIN"/>
    <property type="match status" value="1"/>
</dbReference>
<evidence type="ECO:0000256" key="9">
    <source>
        <dbReference type="RuleBase" id="RU003662"/>
    </source>
</evidence>
<keyword evidence="6" id="KW-0057">Aromatic amino acid biosynthesis</keyword>
<dbReference type="GO" id="GO:0004834">
    <property type="term" value="F:tryptophan synthase activity"/>
    <property type="evidence" value="ECO:0007669"/>
    <property type="project" value="UniProtKB-EC"/>
</dbReference>
<proteinExistence type="inferred from homology"/>
<evidence type="ECO:0000256" key="6">
    <source>
        <dbReference type="ARBA" id="ARBA00023141"/>
    </source>
</evidence>
<evidence type="ECO:0000313" key="10">
    <source>
        <dbReference type="Proteomes" id="UP000228380"/>
    </source>
</evidence>
<dbReference type="InterPro" id="IPR011060">
    <property type="entry name" value="RibuloseP-bd_barrel"/>
</dbReference>
<dbReference type="Pfam" id="PF00290">
    <property type="entry name" value="Trp_syntA"/>
    <property type="match status" value="2"/>
</dbReference>
<comment type="catalytic activity">
    <reaction evidence="8">
        <text>(1S,2R)-1-C-(indol-3-yl)glycerol 3-phosphate + L-serine = D-glyceraldehyde 3-phosphate + L-tryptophan + H2O</text>
        <dbReference type="Rhea" id="RHEA:10532"/>
        <dbReference type="ChEBI" id="CHEBI:15377"/>
        <dbReference type="ChEBI" id="CHEBI:33384"/>
        <dbReference type="ChEBI" id="CHEBI:57912"/>
        <dbReference type="ChEBI" id="CHEBI:58866"/>
        <dbReference type="ChEBI" id="CHEBI:59776"/>
        <dbReference type="EC" id="4.2.1.20"/>
    </reaction>
</comment>
<dbReference type="PANTHER" id="PTHR43406:SF1">
    <property type="entry name" value="TRYPTOPHAN SYNTHASE ALPHA CHAIN, CHLOROPLASTIC"/>
    <property type="match status" value="1"/>
</dbReference>
<accession>A0A8B8ZAA6</accession>
<dbReference type="NCBIfam" id="TIGR00262">
    <property type="entry name" value="trpA"/>
    <property type="match status" value="1"/>
</dbReference>
<organism evidence="10 11">
    <name type="scientific">Phoenix dactylifera</name>
    <name type="common">Date palm</name>
    <dbReference type="NCBI Taxonomy" id="42345"/>
    <lineage>
        <taxon>Eukaryota</taxon>
        <taxon>Viridiplantae</taxon>
        <taxon>Streptophyta</taxon>
        <taxon>Embryophyta</taxon>
        <taxon>Tracheophyta</taxon>
        <taxon>Spermatophyta</taxon>
        <taxon>Magnoliopsida</taxon>
        <taxon>Liliopsida</taxon>
        <taxon>Arecaceae</taxon>
        <taxon>Coryphoideae</taxon>
        <taxon>Phoeniceae</taxon>
        <taxon>Phoenix</taxon>
    </lineage>
</organism>
<evidence type="ECO:0000256" key="2">
    <source>
        <dbReference type="ARBA" id="ARBA00011270"/>
    </source>
</evidence>
<dbReference type="GO" id="GO:0009507">
    <property type="term" value="C:chloroplast"/>
    <property type="evidence" value="ECO:0007669"/>
    <property type="project" value="TreeGrafter"/>
</dbReference>
<gene>
    <name evidence="11" type="primary">LOC103698877</name>
</gene>
<comment type="similarity">
    <text evidence="9">Belongs to the TrpA family.</text>
</comment>
<dbReference type="CDD" id="cd04724">
    <property type="entry name" value="Tryptophan_synthase_alpha"/>
    <property type="match status" value="1"/>
</dbReference>
<dbReference type="Proteomes" id="UP000228380">
    <property type="component" value="Chromosome 16"/>
</dbReference>
<dbReference type="AlphaFoldDB" id="A0A8B8ZAA6"/>
<keyword evidence="4" id="KW-0028">Amino-acid biosynthesis</keyword>
<dbReference type="HAMAP" id="MF_00131">
    <property type="entry name" value="Trp_synth_alpha"/>
    <property type="match status" value="1"/>
</dbReference>
<evidence type="ECO:0000313" key="11">
    <source>
        <dbReference type="RefSeq" id="XP_038970222.1"/>
    </source>
</evidence>
<protein>
    <recommendedName>
        <fullName evidence="3">tryptophan synthase</fullName>
        <ecNumber evidence="3">4.2.1.20</ecNumber>
    </recommendedName>
</protein>
<dbReference type="UniPathway" id="UPA00035">
    <property type="reaction ID" value="UER00044"/>
</dbReference>